<keyword evidence="1" id="KW-0059">Arsenical resistance</keyword>
<dbReference type="Gene3D" id="1.10.10.10">
    <property type="entry name" value="Winged helix-like DNA-binding domain superfamily/Winged helix DNA-binding domain"/>
    <property type="match status" value="1"/>
</dbReference>
<evidence type="ECO:0000313" key="7">
    <source>
        <dbReference type="Proteomes" id="UP000321121"/>
    </source>
</evidence>
<evidence type="ECO:0000313" key="6">
    <source>
        <dbReference type="EMBL" id="GEK72214.1"/>
    </source>
</evidence>
<keyword evidence="3" id="KW-0238">DNA-binding</keyword>
<comment type="caution">
    <text evidence="6">The sequence shown here is derived from an EMBL/GenBank/DDBJ whole genome shotgun (WGS) entry which is preliminary data.</text>
</comment>
<evidence type="ECO:0000256" key="2">
    <source>
        <dbReference type="ARBA" id="ARBA00023015"/>
    </source>
</evidence>
<dbReference type="NCBIfam" id="NF033788">
    <property type="entry name" value="HTH_metalloreg"/>
    <property type="match status" value="1"/>
</dbReference>
<dbReference type="PRINTS" id="PR00778">
    <property type="entry name" value="HTHARSR"/>
</dbReference>
<evidence type="ECO:0000256" key="3">
    <source>
        <dbReference type="ARBA" id="ARBA00023125"/>
    </source>
</evidence>
<feature type="domain" description="HTH arsR-type" evidence="5">
    <location>
        <begin position="1"/>
        <end position="92"/>
    </location>
</feature>
<reference evidence="6 7" key="1">
    <citation type="submission" date="2019-07" db="EMBL/GenBank/DDBJ databases">
        <title>Whole genome shotgun sequence of Halomonas halophila NBRC 102604.</title>
        <authorList>
            <person name="Hosoyama A."/>
            <person name="Uohara A."/>
            <person name="Ohji S."/>
            <person name="Ichikawa N."/>
        </authorList>
    </citation>
    <scope>NUCLEOTIDE SEQUENCE [LARGE SCALE GENOMIC DNA]</scope>
    <source>
        <strain evidence="6 7">NBRC 102604</strain>
    </source>
</reference>
<dbReference type="NCBIfam" id="NF007528">
    <property type="entry name" value="PRK10141.1"/>
    <property type="match status" value="1"/>
</dbReference>
<evidence type="ECO:0000256" key="1">
    <source>
        <dbReference type="ARBA" id="ARBA00022849"/>
    </source>
</evidence>
<dbReference type="SMART" id="SM00418">
    <property type="entry name" value="HTH_ARSR"/>
    <property type="match status" value="1"/>
</dbReference>
<dbReference type="PANTHER" id="PTHR33154:SF18">
    <property type="entry name" value="ARSENICAL RESISTANCE OPERON REPRESSOR"/>
    <property type="match status" value="1"/>
</dbReference>
<keyword evidence="4" id="KW-0804">Transcription</keyword>
<evidence type="ECO:0000256" key="4">
    <source>
        <dbReference type="ARBA" id="ARBA00023163"/>
    </source>
</evidence>
<dbReference type="Proteomes" id="UP000321121">
    <property type="component" value="Unassembled WGS sequence"/>
</dbReference>
<keyword evidence="7" id="KW-1185">Reference proteome</keyword>
<dbReference type="InterPro" id="IPR011991">
    <property type="entry name" value="ArsR-like_HTH"/>
</dbReference>
<protein>
    <submittedName>
        <fullName evidence="6">Transcriptional regulator</fullName>
    </submittedName>
</protein>
<dbReference type="InterPro" id="IPR036388">
    <property type="entry name" value="WH-like_DNA-bd_sf"/>
</dbReference>
<sequence>MTTFAPVQVFKSLADDTRLMLMLLIRRQGELCVCELTGVLQLSQPKISRHLAQLRRVGLLVGRREGQWIHYAIASELPEWITATLAAADEGEAQRLDTLAARLEALGEGPERRQACC</sequence>
<dbReference type="PROSITE" id="PS50987">
    <property type="entry name" value="HTH_ARSR_2"/>
    <property type="match status" value="1"/>
</dbReference>
<evidence type="ECO:0000259" key="5">
    <source>
        <dbReference type="PROSITE" id="PS50987"/>
    </source>
</evidence>
<gene>
    <name evidence="6" type="primary">arsR</name>
    <name evidence="6" type="ORF">HHA04nite_07580</name>
</gene>
<keyword evidence="2" id="KW-0805">Transcription regulation</keyword>
<dbReference type="EMBL" id="BJUS01000005">
    <property type="protein sequence ID" value="GEK72214.1"/>
    <property type="molecule type" value="Genomic_DNA"/>
</dbReference>
<dbReference type="Pfam" id="PF01022">
    <property type="entry name" value="HTH_5"/>
    <property type="match status" value="1"/>
</dbReference>
<dbReference type="InterPro" id="IPR036390">
    <property type="entry name" value="WH_DNA-bd_sf"/>
</dbReference>
<dbReference type="InterPro" id="IPR001845">
    <property type="entry name" value="HTH_ArsR_DNA-bd_dom"/>
</dbReference>
<organism evidence="6 7">
    <name type="scientific">Halomonas halophila</name>
    <dbReference type="NCBI Taxonomy" id="29573"/>
    <lineage>
        <taxon>Bacteria</taxon>
        <taxon>Pseudomonadati</taxon>
        <taxon>Pseudomonadota</taxon>
        <taxon>Gammaproteobacteria</taxon>
        <taxon>Oceanospirillales</taxon>
        <taxon>Halomonadaceae</taxon>
        <taxon>Halomonas</taxon>
    </lineage>
</organism>
<dbReference type="CDD" id="cd00090">
    <property type="entry name" value="HTH_ARSR"/>
    <property type="match status" value="1"/>
</dbReference>
<dbReference type="InterPro" id="IPR051081">
    <property type="entry name" value="HTH_MetalResp_TranReg"/>
</dbReference>
<name>A0ABQ0U5D4_9GAMM</name>
<proteinExistence type="predicted"/>
<accession>A0ABQ0U5D4</accession>
<dbReference type="PANTHER" id="PTHR33154">
    <property type="entry name" value="TRANSCRIPTIONAL REGULATOR, ARSR FAMILY"/>
    <property type="match status" value="1"/>
</dbReference>
<dbReference type="SUPFAM" id="SSF46785">
    <property type="entry name" value="Winged helix' DNA-binding domain"/>
    <property type="match status" value="1"/>
</dbReference>
<dbReference type="RefSeq" id="WP_237022311.1">
    <property type="nucleotide sequence ID" value="NZ_BJUS01000005.1"/>
</dbReference>